<sequence>MGQIQYSEKYFDDTYEYRPSGVRSVCSRAGDGFITRFTGRSRTSCCSEGRLITSSSKRTRLPNNCWASDQSIFPGLSVVYASSYDTSAPLLSIYLRLVCPPTSLFI</sequence>
<dbReference type="AlphaFoldDB" id="A0A843U5A8"/>
<reference evidence="1" key="1">
    <citation type="submission" date="2017-07" db="EMBL/GenBank/DDBJ databases">
        <title>Taro Niue Genome Assembly and Annotation.</title>
        <authorList>
            <person name="Atibalentja N."/>
            <person name="Keating K."/>
            <person name="Fields C.J."/>
        </authorList>
    </citation>
    <scope>NUCLEOTIDE SEQUENCE</scope>
    <source>
        <strain evidence="1">Niue_2</strain>
        <tissue evidence="1">Leaf</tissue>
    </source>
</reference>
<gene>
    <name evidence="1" type="ORF">Taro_009898</name>
</gene>
<dbReference type="GO" id="GO:0016538">
    <property type="term" value="F:cyclin-dependent protein serine/threonine kinase regulator activity"/>
    <property type="evidence" value="ECO:0007669"/>
    <property type="project" value="InterPro"/>
</dbReference>
<organism evidence="1 2">
    <name type="scientific">Colocasia esculenta</name>
    <name type="common">Wild taro</name>
    <name type="synonym">Arum esculentum</name>
    <dbReference type="NCBI Taxonomy" id="4460"/>
    <lineage>
        <taxon>Eukaryota</taxon>
        <taxon>Viridiplantae</taxon>
        <taxon>Streptophyta</taxon>
        <taxon>Embryophyta</taxon>
        <taxon>Tracheophyta</taxon>
        <taxon>Spermatophyta</taxon>
        <taxon>Magnoliopsida</taxon>
        <taxon>Liliopsida</taxon>
        <taxon>Araceae</taxon>
        <taxon>Aroideae</taxon>
        <taxon>Colocasieae</taxon>
        <taxon>Colocasia</taxon>
    </lineage>
</organism>
<evidence type="ECO:0000313" key="2">
    <source>
        <dbReference type="Proteomes" id="UP000652761"/>
    </source>
</evidence>
<keyword evidence="2" id="KW-1185">Reference proteome</keyword>
<dbReference type="SUPFAM" id="SSF55637">
    <property type="entry name" value="Cell cycle regulatory proteins"/>
    <property type="match status" value="1"/>
</dbReference>
<proteinExistence type="predicted"/>
<comment type="caution">
    <text evidence="1">The sequence shown here is derived from an EMBL/GenBank/DDBJ whole genome shotgun (WGS) entry which is preliminary data.</text>
</comment>
<dbReference type="EMBL" id="NMUH01000351">
    <property type="protein sequence ID" value="MQL77466.1"/>
    <property type="molecule type" value="Genomic_DNA"/>
</dbReference>
<dbReference type="Proteomes" id="UP000652761">
    <property type="component" value="Unassembled WGS sequence"/>
</dbReference>
<dbReference type="InterPro" id="IPR036858">
    <property type="entry name" value="Cyclin-dep_kinase_reg-sub_sf"/>
</dbReference>
<protein>
    <submittedName>
        <fullName evidence="1">Uncharacterized protein</fullName>
    </submittedName>
</protein>
<dbReference type="OrthoDB" id="440676at2759"/>
<accession>A0A843U5A8</accession>
<evidence type="ECO:0000313" key="1">
    <source>
        <dbReference type="EMBL" id="MQL77466.1"/>
    </source>
</evidence>
<name>A0A843U5A8_COLES</name>